<dbReference type="AlphaFoldDB" id="A0A401RZH0"/>
<keyword evidence="2" id="KW-1185">Reference proteome</keyword>
<organism evidence="1 2">
    <name type="scientific">Chiloscyllium punctatum</name>
    <name type="common">Brownbanded bambooshark</name>
    <name type="synonym">Hemiscyllium punctatum</name>
    <dbReference type="NCBI Taxonomy" id="137246"/>
    <lineage>
        <taxon>Eukaryota</taxon>
        <taxon>Metazoa</taxon>
        <taxon>Chordata</taxon>
        <taxon>Craniata</taxon>
        <taxon>Vertebrata</taxon>
        <taxon>Chondrichthyes</taxon>
        <taxon>Elasmobranchii</taxon>
        <taxon>Galeomorphii</taxon>
        <taxon>Galeoidea</taxon>
        <taxon>Orectolobiformes</taxon>
        <taxon>Hemiscylliidae</taxon>
        <taxon>Chiloscyllium</taxon>
    </lineage>
</organism>
<name>A0A401RZH0_CHIPU</name>
<accession>A0A401RZH0</accession>
<gene>
    <name evidence="1" type="ORF">chiPu_0001948</name>
</gene>
<comment type="caution">
    <text evidence="1">The sequence shown here is derived from an EMBL/GenBank/DDBJ whole genome shotgun (WGS) entry which is preliminary data.</text>
</comment>
<evidence type="ECO:0000313" key="1">
    <source>
        <dbReference type="EMBL" id="GCC23551.1"/>
    </source>
</evidence>
<proteinExistence type="predicted"/>
<dbReference type="EMBL" id="BEZZ01000033">
    <property type="protein sequence ID" value="GCC23551.1"/>
    <property type="molecule type" value="Genomic_DNA"/>
</dbReference>
<sequence length="95" mass="10173">MVVARARRPCLLGALTGGILHSLSNVLPARGRSEEGVTGCSGADRRHLHHRVQGWSRKPSAAHANAGMKKPRLSYCGRVESVRVVNSTSDSIAVF</sequence>
<dbReference type="Proteomes" id="UP000287033">
    <property type="component" value="Unassembled WGS sequence"/>
</dbReference>
<protein>
    <submittedName>
        <fullName evidence="1">Uncharacterized protein</fullName>
    </submittedName>
</protein>
<reference evidence="1 2" key="1">
    <citation type="journal article" date="2018" name="Nat. Ecol. Evol.">
        <title>Shark genomes provide insights into elasmobranch evolution and the origin of vertebrates.</title>
        <authorList>
            <person name="Hara Y"/>
            <person name="Yamaguchi K"/>
            <person name="Onimaru K"/>
            <person name="Kadota M"/>
            <person name="Koyanagi M"/>
            <person name="Keeley SD"/>
            <person name="Tatsumi K"/>
            <person name="Tanaka K"/>
            <person name="Motone F"/>
            <person name="Kageyama Y"/>
            <person name="Nozu R"/>
            <person name="Adachi N"/>
            <person name="Nishimura O"/>
            <person name="Nakagawa R"/>
            <person name="Tanegashima C"/>
            <person name="Kiyatake I"/>
            <person name="Matsumoto R"/>
            <person name="Murakumo K"/>
            <person name="Nishida K"/>
            <person name="Terakita A"/>
            <person name="Kuratani S"/>
            <person name="Sato K"/>
            <person name="Hyodo S Kuraku.S."/>
        </authorList>
    </citation>
    <scope>NUCLEOTIDE SEQUENCE [LARGE SCALE GENOMIC DNA]</scope>
</reference>
<evidence type="ECO:0000313" key="2">
    <source>
        <dbReference type="Proteomes" id="UP000287033"/>
    </source>
</evidence>